<comment type="caution">
    <text evidence="4">The sequence shown here is derived from an EMBL/GenBank/DDBJ whole genome shotgun (WGS) entry which is preliminary data.</text>
</comment>
<evidence type="ECO:0000256" key="1">
    <source>
        <dbReference type="SAM" id="MobiDB-lite"/>
    </source>
</evidence>
<dbReference type="Gene3D" id="1.10.287.1490">
    <property type="match status" value="1"/>
</dbReference>
<dbReference type="PANTHER" id="PTHR39082">
    <property type="entry name" value="PHOSPHOLIPASE C-BETA-2-RELATED"/>
    <property type="match status" value="1"/>
</dbReference>
<protein>
    <submittedName>
        <fullName evidence="4">C4-type zinc ribbon domain-containing protein</fullName>
    </submittedName>
</protein>
<dbReference type="InterPro" id="IPR003743">
    <property type="entry name" value="Zf-RING_7"/>
</dbReference>
<dbReference type="EMBL" id="JAJNDB010000006">
    <property type="protein sequence ID" value="MCD2196563.1"/>
    <property type="molecule type" value="Genomic_DNA"/>
</dbReference>
<accession>A0ABS8PE94</accession>
<feature type="domain" description="CT398-like coiled coil hairpin" evidence="3">
    <location>
        <begin position="14"/>
        <end position="192"/>
    </location>
</feature>
<dbReference type="RefSeq" id="WP_230738431.1">
    <property type="nucleotide sequence ID" value="NZ_JAJNDB010000006.1"/>
</dbReference>
<dbReference type="InterPro" id="IPR052376">
    <property type="entry name" value="Oxidative_Scav/Glycosyltrans"/>
</dbReference>
<dbReference type="InterPro" id="IPR056003">
    <property type="entry name" value="CT398_CC_hairpin"/>
</dbReference>
<feature type="compositionally biased region" description="Basic and acidic residues" evidence="1">
    <location>
        <begin position="74"/>
        <end position="84"/>
    </location>
</feature>
<dbReference type="Pfam" id="PF02591">
    <property type="entry name" value="Zn_ribbon_9"/>
    <property type="match status" value="1"/>
</dbReference>
<dbReference type="Proteomes" id="UP001199469">
    <property type="component" value="Unassembled WGS sequence"/>
</dbReference>
<organism evidence="4 5">
    <name type="scientific">Actinomycetospora endophytica</name>
    <dbReference type="NCBI Taxonomy" id="2291215"/>
    <lineage>
        <taxon>Bacteria</taxon>
        <taxon>Bacillati</taxon>
        <taxon>Actinomycetota</taxon>
        <taxon>Actinomycetes</taxon>
        <taxon>Pseudonocardiales</taxon>
        <taxon>Pseudonocardiaceae</taxon>
        <taxon>Actinomycetospora</taxon>
    </lineage>
</organism>
<dbReference type="Pfam" id="PF24481">
    <property type="entry name" value="CT398_CC"/>
    <property type="match status" value="1"/>
</dbReference>
<keyword evidence="5" id="KW-1185">Reference proteome</keyword>
<feature type="region of interest" description="Disordered" evidence="1">
    <location>
        <begin position="74"/>
        <end position="93"/>
    </location>
</feature>
<evidence type="ECO:0000313" key="5">
    <source>
        <dbReference type="Proteomes" id="UP001199469"/>
    </source>
</evidence>
<sequence>MKADPSAQRRLLDLAAVDAELARAEHRRRTMPEQTAVEEAEQALRAASDAVVVAQTNLSDLDRDVAKLDREVEQVRSRETRDQGMLDSGSVSAKQMTELQHELDSLARRRSVLEEDQLEVMERQEAAGTDLEHENQAHEAAKTALEDAVERRDGVLGDIGTTEVRRGEERTTLLAELPADLVELYDRIRAKGSVGAGELTGNRCGACRLEMDRSELRDVQSAADDDVVRCENCGAIVVRGKAA</sequence>
<evidence type="ECO:0000313" key="4">
    <source>
        <dbReference type="EMBL" id="MCD2196563.1"/>
    </source>
</evidence>
<reference evidence="4 5" key="1">
    <citation type="submission" date="2021-11" db="EMBL/GenBank/DDBJ databases">
        <title>Draft genome sequence of Actinomycetospora sp. SF1 isolated from the rhizosphere soil.</title>
        <authorList>
            <person name="Duangmal K."/>
            <person name="Chantavorakit T."/>
        </authorList>
    </citation>
    <scope>NUCLEOTIDE SEQUENCE [LARGE SCALE GENOMIC DNA]</scope>
    <source>
        <strain evidence="4 5">TBRC 5722</strain>
    </source>
</reference>
<evidence type="ECO:0000259" key="3">
    <source>
        <dbReference type="Pfam" id="PF24481"/>
    </source>
</evidence>
<dbReference type="PANTHER" id="PTHR39082:SF1">
    <property type="entry name" value="SCAVENGER RECEPTOR CLASS A MEMBER 3"/>
    <property type="match status" value="1"/>
</dbReference>
<feature type="domain" description="C4-type zinc ribbon" evidence="2">
    <location>
        <begin position="203"/>
        <end position="237"/>
    </location>
</feature>
<evidence type="ECO:0000259" key="2">
    <source>
        <dbReference type="Pfam" id="PF02591"/>
    </source>
</evidence>
<proteinExistence type="predicted"/>
<gene>
    <name evidence="4" type="ORF">LQ327_24630</name>
</gene>
<name>A0ABS8PE94_9PSEU</name>